<dbReference type="Proteomes" id="UP000663852">
    <property type="component" value="Unassembled WGS sequence"/>
</dbReference>
<dbReference type="Proteomes" id="UP000663828">
    <property type="component" value="Unassembled WGS sequence"/>
</dbReference>
<proteinExistence type="predicted"/>
<evidence type="ECO:0000256" key="1">
    <source>
        <dbReference type="SAM" id="SignalP"/>
    </source>
</evidence>
<comment type="caution">
    <text evidence="2">The sequence shown here is derived from an EMBL/GenBank/DDBJ whole genome shotgun (WGS) entry which is preliminary data.</text>
</comment>
<feature type="signal peptide" evidence="1">
    <location>
        <begin position="1"/>
        <end position="22"/>
    </location>
</feature>
<sequence>MVNIRVITCVFLVLVMLTCVSARARHRDGLRNYEKRLFSSCADLGASCSDGVFGKNCCSKYNCHANTKKCVKSPGSWLGDRNGK</sequence>
<dbReference type="EMBL" id="CAJNOR010001958">
    <property type="protein sequence ID" value="CAF1226160.1"/>
    <property type="molecule type" value="Genomic_DNA"/>
</dbReference>
<evidence type="ECO:0000313" key="3">
    <source>
        <dbReference type="EMBL" id="CAF1226160.1"/>
    </source>
</evidence>
<name>A0A813MVC1_ADIRI</name>
<evidence type="ECO:0000313" key="5">
    <source>
        <dbReference type="Proteomes" id="UP000663852"/>
    </source>
</evidence>
<keyword evidence="4" id="KW-1185">Reference proteome</keyword>
<dbReference type="EMBL" id="CAJNOJ010000002">
    <property type="protein sequence ID" value="CAF0727625.1"/>
    <property type="molecule type" value="Genomic_DNA"/>
</dbReference>
<reference evidence="2" key="1">
    <citation type="submission" date="2021-02" db="EMBL/GenBank/DDBJ databases">
        <authorList>
            <person name="Nowell W R."/>
        </authorList>
    </citation>
    <scope>NUCLEOTIDE SEQUENCE</scope>
</reference>
<organism evidence="2 5">
    <name type="scientific">Adineta ricciae</name>
    <name type="common">Rotifer</name>
    <dbReference type="NCBI Taxonomy" id="249248"/>
    <lineage>
        <taxon>Eukaryota</taxon>
        <taxon>Metazoa</taxon>
        <taxon>Spiralia</taxon>
        <taxon>Gnathifera</taxon>
        <taxon>Rotifera</taxon>
        <taxon>Eurotatoria</taxon>
        <taxon>Bdelloidea</taxon>
        <taxon>Adinetida</taxon>
        <taxon>Adinetidae</taxon>
        <taxon>Adineta</taxon>
    </lineage>
</organism>
<keyword evidence="1" id="KW-0732">Signal</keyword>
<gene>
    <name evidence="2" type="ORF">EDS130_LOCUS848</name>
    <name evidence="3" type="ORF">XAT740_LOCUS24973</name>
</gene>
<dbReference type="AlphaFoldDB" id="A0A813MVC1"/>
<accession>A0A813MVC1</accession>
<evidence type="ECO:0000313" key="4">
    <source>
        <dbReference type="Proteomes" id="UP000663828"/>
    </source>
</evidence>
<feature type="chain" id="PRO_5036222386" evidence="1">
    <location>
        <begin position="23"/>
        <end position="84"/>
    </location>
</feature>
<evidence type="ECO:0000313" key="2">
    <source>
        <dbReference type="EMBL" id="CAF0727625.1"/>
    </source>
</evidence>
<protein>
    <submittedName>
        <fullName evidence="2">Uncharacterized protein</fullName>
    </submittedName>
</protein>